<evidence type="ECO:0000256" key="3">
    <source>
        <dbReference type="SAM" id="MobiDB-lite"/>
    </source>
</evidence>
<reference evidence="5 6" key="1">
    <citation type="journal article" date="2020" name="G3 (Bethesda)">
        <title>Improved Reference Genome for Cyclotella cryptica CCMP332, a Model for Cell Wall Morphogenesis, Salinity Adaptation, and Lipid Production in Diatoms (Bacillariophyta).</title>
        <authorList>
            <person name="Roberts W.R."/>
            <person name="Downey K.M."/>
            <person name="Ruck E.C."/>
            <person name="Traller J.C."/>
            <person name="Alverson A.J."/>
        </authorList>
    </citation>
    <scope>NUCLEOTIDE SEQUENCE [LARGE SCALE GENOMIC DNA]</scope>
    <source>
        <strain evidence="5 6">CCMP332</strain>
    </source>
</reference>
<keyword evidence="1 2" id="KW-0694">RNA-binding</keyword>
<feature type="compositionally biased region" description="Polar residues" evidence="3">
    <location>
        <begin position="124"/>
        <end position="134"/>
    </location>
</feature>
<feature type="region of interest" description="Disordered" evidence="3">
    <location>
        <begin position="1"/>
        <end position="26"/>
    </location>
</feature>
<feature type="region of interest" description="Disordered" evidence="3">
    <location>
        <begin position="886"/>
        <end position="906"/>
    </location>
</feature>
<name>A0ABD3PYT4_9STRA</name>
<feature type="compositionally biased region" description="Polar residues" evidence="3">
    <location>
        <begin position="210"/>
        <end position="227"/>
    </location>
</feature>
<dbReference type="CDD" id="cd12320">
    <property type="entry name" value="RRM6_RBM19_RRM5_MRD1"/>
    <property type="match status" value="1"/>
</dbReference>
<feature type="domain" description="RRM" evidence="4">
    <location>
        <begin position="676"/>
        <end position="769"/>
    </location>
</feature>
<sequence length="906" mass="99173">MMFIGLSSSRRKTMTTQQSPPSSSTTRICIKNLPPSFDESKVKHHLQSNMSSLILTDCKMLKTKEGRSRKIAFVGFKDSEMAEKAVSYFDRTFALTSRLSVSLAFSKKDGPPPSEEYRPWSKHSVGSSRNQKSQGKPELNKLNGKQSTDKTDENMGDDAHHSQHVEESEQIRKKREEFLSAMGVSASSKDKKGKEAVSKSKFWANDDVVATQSEPEGFTANVSSNAAQPGDDDGDSDSDTDNSSSSSESNSKQSNDANDTHKKNVSSDLDFLRSKQVKTDVLSEDDDGEDSTDDSSSVSSDSDGSSSSDEDSKEIKLDEPSTEEKIHSESAENDKGASAATSQPKASSDHSLPTLEDRLFVRNLPFTTTEEELFEAFSQFGTVSAVHIPVDDTKRNKGYAFVAFQSKHDAKVAMDAMDGRDFQGRLIHILPSRPSSDQAADVNDANANMTYKERQAIERQKEAENSTKSWSASFLRGDAVIDNISDRLGVSKGDVLNVKDGISSGNAAVRLALGETHIISENISFFESHGVDISALEGSNADKGTSGSAPKRSKTMILVKNLPYDTSVEELTKVFHSIGGDAPLRILLPPSKTAALVEYGHATDARRAFRRLAYTKFKHIPLYLEWAPMMEGVPKNEQPADASTGSAIGGDNSETGIPKKDLIDSDDHTEEAGPTQSIFVKNLNFSTTEEQLNAAFTKAGFNPRAVRIPKKAAPVKKRNDVVDSNEPKHLSMGFGFVEFSTEEEAKKAMKSLQGKLIDGHSLEIKLSSKNLSDSAPAISKSSNNTKIMVRNVPFEATRSELLQLFGSFGQLKKVRLPKKFDGTHRGFAFCEFLTSKEAQNAMTTLSRTHLYGRHLVLEWAAEGEDGNGNVDVGKVREKAKRDVERAGLGDVSNVKTKQKKQHHKFA</sequence>
<comment type="caution">
    <text evidence="5">The sequence shown here is derived from an EMBL/GenBank/DDBJ whole genome shotgun (WGS) entry which is preliminary data.</text>
</comment>
<feature type="compositionally biased region" description="Low complexity" evidence="3">
    <location>
        <begin position="294"/>
        <end position="307"/>
    </location>
</feature>
<feature type="domain" description="RRM" evidence="4">
    <location>
        <begin position="785"/>
        <end position="862"/>
    </location>
</feature>
<feature type="compositionally biased region" description="Basic and acidic residues" evidence="3">
    <location>
        <begin position="106"/>
        <end position="119"/>
    </location>
</feature>
<feature type="region of interest" description="Disordered" evidence="3">
    <location>
        <begin position="104"/>
        <end position="353"/>
    </location>
</feature>
<dbReference type="PANTHER" id="PTHR48025:SF1">
    <property type="entry name" value="RRM DOMAIN-CONTAINING PROTEIN"/>
    <property type="match status" value="1"/>
</dbReference>
<feature type="compositionally biased region" description="Polar residues" evidence="3">
    <location>
        <begin position="339"/>
        <end position="351"/>
    </location>
</feature>
<dbReference type="GO" id="GO:0003723">
    <property type="term" value="F:RNA binding"/>
    <property type="evidence" value="ECO:0007669"/>
    <property type="project" value="UniProtKB-UniRule"/>
</dbReference>
<keyword evidence="6" id="KW-1185">Reference proteome</keyword>
<feature type="compositionally biased region" description="Basic residues" evidence="3">
    <location>
        <begin position="896"/>
        <end position="906"/>
    </location>
</feature>
<evidence type="ECO:0000313" key="5">
    <source>
        <dbReference type="EMBL" id="KAL3793115.1"/>
    </source>
</evidence>
<feature type="compositionally biased region" description="Basic and acidic residues" evidence="3">
    <location>
        <begin position="147"/>
        <end position="178"/>
    </location>
</feature>
<protein>
    <recommendedName>
        <fullName evidence="4">RRM domain-containing protein</fullName>
    </recommendedName>
</protein>
<feature type="compositionally biased region" description="Low complexity" evidence="3">
    <location>
        <begin position="15"/>
        <end position="26"/>
    </location>
</feature>
<proteinExistence type="predicted"/>
<gene>
    <name evidence="5" type="ORF">HJC23_005617</name>
</gene>
<dbReference type="SMART" id="SM00361">
    <property type="entry name" value="RRM_1"/>
    <property type="match status" value="1"/>
</dbReference>
<dbReference type="Proteomes" id="UP001516023">
    <property type="component" value="Unassembled WGS sequence"/>
</dbReference>
<dbReference type="PROSITE" id="PS50102">
    <property type="entry name" value="RRM"/>
    <property type="match status" value="5"/>
</dbReference>
<feature type="domain" description="RRM" evidence="4">
    <location>
        <begin position="357"/>
        <end position="434"/>
    </location>
</feature>
<accession>A0ABD3PYT4</accession>
<dbReference type="InterPro" id="IPR050502">
    <property type="entry name" value="Euk_RNA-bind_prot"/>
</dbReference>
<feature type="compositionally biased region" description="Basic and acidic residues" evidence="3">
    <location>
        <begin position="188"/>
        <end position="198"/>
    </location>
</feature>
<dbReference type="SUPFAM" id="SSF54928">
    <property type="entry name" value="RNA-binding domain, RBD"/>
    <property type="match status" value="4"/>
</dbReference>
<dbReference type="CDD" id="cd12317">
    <property type="entry name" value="RRM4_RBM19_RRM3_MRD1"/>
    <property type="match status" value="1"/>
</dbReference>
<dbReference type="InterPro" id="IPR012677">
    <property type="entry name" value="Nucleotide-bd_a/b_plait_sf"/>
</dbReference>
<evidence type="ECO:0000256" key="2">
    <source>
        <dbReference type="PROSITE-ProRule" id="PRU00176"/>
    </source>
</evidence>
<dbReference type="InterPro" id="IPR003954">
    <property type="entry name" value="RRM_euk-type"/>
</dbReference>
<dbReference type="AlphaFoldDB" id="A0ABD3PYT4"/>
<dbReference type="Pfam" id="PF00076">
    <property type="entry name" value="RRM_1"/>
    <property type="match status" value="5"/>
</dbReference>
<feature type="compositionally biased region" description="Basic and acidic residues" evidence="3">
    <location>
        <begin position="313"/>
        <end position="335"/>
    </location>
</feature>
<dbReference type="EMBL" id="JABMIG020000094">
    <property type="protein sequence ID" value="KAL3793115.1"/>
    <property type="molecule type" value="Genomic_DNA"/>
</dbReference>
<feature type="compositionally biased region" description="Low complexity" evidence="3">
    <location>
        <begin position="241"/>
        <end position="256"/>
    </location>
</feature>
<evidence type="ECO:0000259" key="4">
    <source>
        <dbReference type="PROSITE" id="PS50102"/>
    </source>
</evidence>
<dbReference type="InterPro" id="IPR035979">
    <property type="entry name" value="RBD_domain_sf"/>
</dbReference>
<dbReference type="SMART" id="SM00360">
    <property type="entry name" value="RRM"/>
    <property type="match status" value="5"/>
</dbReference>
<dbReference type="InterPro" id="IPR034423">
    <property type="entry name" value="RBM19_RRM5"/>
</dbReference>
<evidence type="ECO:0000313" key="6">
    <source>
        <dbReference type="Proteomes" id="UP001516023"/>
    </source>
</evidence>
<organism evidence="5 6">
    <name type="scientific">Cyclotella cryptica</name>
    <dbReference type="NCBI Taxonomy" id="29204"/>
    <lineage>
        <taxon>Eukaryota</taxon>
        <taxon>Sar</taxon>
        <taxon>Stramenopiles</taxon>
        <taxon>Ochrophyta</taxon>
        <taxon>Bacillariophyta</taxon>
        <taxon>Coscinodiscophyceae</taxon>
        <taxon>Thalassiosirophycidae</taxon>
        <taxon>Stephanodiscales</taxon>
        <taxon>Stephanodiscaceae</taxon>
        <taxon>Cyclotella</taxon>
    </lineage>
</organism>
<dbReference type="Gene3D" id="3.30.70.330">
    <property type="match status" value="5"/>
</dbReference>
<feature type="domain" description="RRM" evidence="4">
    <location>
        <begin position="555"/>
        <end position="629"/>
    </location>
</feature>
<dbReference type="PANTHER" id="PTHR48025">
    <property type="entry name" value="OS02G0815200 PROTEIN"/>
    <property type="match status" value="1"/>
</dbReference>
<feature type="compositionally biased region" description="Basic and acidic residues" evidence="3">
    <location>
        <begin position="657"/>
        <end position="666"/>
    </location>
</feature>
<feature type="domain" description="RRM" evidence="4">
    <location>
        <begin position="26"/>
        <end position="106"/>
    </location>
</feature>
<feature type="region of interest" description="Disordered" evidence="3">
    <location>
        <begin position="635"/>
        <end position="672"/>
    </location>
</feature>
<feature type="compositionally biased region" description="Acidic residues" evidence="3">
    <location>
        <begin position="282"/>
        <end position="293"/>
    </location>
</feature>
<dbReference type="CDD" id="cd12318">
    <property type="entry name" value="RRM5_RBM19_like"/>
    <property type="match status" value="1"/>
</dbReference>
<dbReference type="InterPro" id="IPR000504">
    <property type="entry name" value="RRM_dom"/>
</dbReference>
<dbReference type="CDD" id="cd12565">
    <property type="entry name" value="RRM1_MRD1"/>
    <property type="match status" value="1"/>
</dbReference>
<evidence type="ECO:0000256" key="1">
    <source>
        <dbReference type="ARBA" id="ARBA00022884"/>
    </source>
</evidence>
<feature type="compositionally biased region" description="Acidic residues" evidence="3">
    <location>
        <begin position="230"/>
        <end position="240"/>
    </location>
</feature>